<dbReference type="PIRSF" id="PIRSF002070">
    <property type="entry name" value="SSB"/>
    <property type="match status" value="1"/>
</dbReference>
<evidence type="ECO:0000256" key="1">
    <source>
        <dbReference type="ARBA" id="ARBA00023125"/>
    </source>
</evidence>
<feature type="region of interest" description="Disordered" evidence="4">
    <location>
        <begin position="100"/>
        <end position="130"/>
    </location>
</feature>
<keyword evidence="6" id="KW-1185">Reference proteome</keyword>
<evidence type="ECO:0000256" key="2">
    <source>
        <dbReference type="HAMAP-Rule" id="MF_00984"/>
    </source>
</evidence>
<evidence type="ECO:0000313" key="5">
    <source>
        <dbReference type="EMBL" id="MBM6876158.1"/>
    </source>
</evidence>
<name>A0ABS2G6G3_FUSMR</name>
<dbReference type="GO" id="GO:0003677">
    <property type="term" value="F:DNA binding"/>
    <property type="evidence" value="ECO:0007669"/>
    <property type="project" value="UniProtKB-KW"/>
</dbReference>
<dbReference type="NCBIfam" id="TIGR00621">
    <property type="entry name" value="ssb"/>
    <property type="match status" value="1"/>
</dbReference>
<feature type="compositionally biased region" description="Basic and acidic residues" evidence="4">
    <location>
        <begin position="108"/>
        <end position="119"/>
    </location>
</feature>
<dbReference type="Pfam" id="PF00436">
    <property type="entry name" value="SSB"/>
    <property type="match status" value="1"/>
</dbReference>
<comment type="subunit">
    <text evidence="2">Homotetramer.</text>
</comment>
<dbReference type="RefSeq" id="WP_204716782.1">
    <property type="nucleotide sequence ID" value="NZ_JACJLT010000199.1"/>
</dbReference>
<sequence length="130" mass="14625">MNIVTLIGRLTKDPEVKFGNNGKAYARFTLAITRTLNKEEADFINCVAFGKTAELIGEYLKKGNKLGLVGRLQVGSYEKDGEKRLTTDVIVDYIEFLESKSESSTSNEGKKEISKKSEEIPYEDDDEFPF</sequence>
<dbReference type="CDD" id="cd04496">
    <property type="entry name" value="SSB_OBF"/>
    <property type="match status" value="1"/>
</dbReference>
<organism evidence="5 6">
    <name type="scientific">Fusobacterium mortiferum</name>
    <dbReference type="NCBI Taxonomy" id="850"/>
    <lineage>
        <taxon>Bacteria</taxon>
        <taxon>Fusobacteriati</taxon>
        <taxon>Fusobacteriota</taxon>
        <taxon>Fusobacteriia</taxon>
        <taxon>Fusobacteriales</taxon>
        <taxon>Fusobacteriaceae</taxon>
        <taxon>Fusobacterium</taxon>
    </lineage>
</organism>
<dbReference type="InterPro" id="IPR011344">
    <property type="entry name" value="ssDNA-bd"/>
</dbReference>
<dbReference type="Gene3D" id="2.40.50.140">
    <property type="entry name" value="Nucleic acid-binding proteins"/>
    <property type="match status" value="1"/>
</dbReference>
<evidence type="ECO:0000256" key="3">
    <source>
        <dbReference type="PIRNR" id="PIRNR002070"/>
    </source>
</evidence>
<accession>A0ABS2G6G3</accession>
<protein>
    <recommendedName>
        <fullName evidence="2 3">Single-stranded DNA-binding protein</fullName>
        <shortName evidence="2">SSB</shortName>
    </recommendedName>
</protein>
<comment type="caution">
    <text evidence="2">Lacks conserved residue(s) required for the propagation of feature annotation.</text>
</comment>
<dbReference type="SUPFAM" id="SSF50249">
    <property type="entry name" value="Nucleic acid-binding proteins"/>
    <property type="match status" value="1"/>
</dbReference>
<dbReference type="InterPro" id="IPR012340">
    <property type="entry name" value="NA-bd_OB-fold"/>
</dbReference>
<proteinExistence type="inferred from homology"/>
<feature type="compositionally biased region" description="Acidic residues" evidence="4">
    <location>
        <begin position="120"/>
        <end position="130"/>
    </location>
</feature>
<gene>
    <name evidence="5" type="ORF">H6A04_10975</name>
</gene>
<dbReference type="PANTHER" id="PTHR10302">
    <property type="entry name" value="SINGLE-STRANDED DNA-BINDING PROTEIN"/>
    <property type="match status" value="1"/>
</dbReference>
<dbReference type="PROSITE" id="PS50935">
    <property type="entry name" value="SSB"/>
    <property type="match status" value="1"/>
</dbReference>
<evidence type="ECO:0000313" key="6">
    <source>
        <dbReference type="Proteomes" id="UP000728968"/>
    </source>
</evidence>
<comment type="caution">
    <text evidence="5">The sequence shown here is derived from an EMBL/GenBank/DDBJ whole genome shotgun (WGS) entry which is preliminary data.</text>
</comment>
<dbReference type="Proteomes" id="UP000728968">
    <property type="component" value="Unassembled WGS sequence"/>
</dbReference>
<keyword evidence="1 2" id="KW-0238">DNA-binding</keyword>
<dbReference type="PANTHER" id="PTHR10302:SF27">
    <property type="entry name" value="SINGLE-STRANDED DNA-BINDING PROTEIN"/>
    <property type="match status" value="1"/>
</dbReference>
<dbReference type="HAMAP" id="MF_00984">
    <property type="entry name" value="SSB"/>
    <property type="match status" value="1"/>
</dbReference>
<reference evidence="5 6" key="1">
    <citation type="journal article" date="2021" name="Sci. Rep.">
        <title>The distribution of antibiotic resistance genes in chicken gut microbiota commensals.</title>
        <authorList>
            <person name="Juricova H."/>
            <person name="Matiasovicova J."/>
            <person name="Kubasova T."/>
            <person name="Cejkova D."/>
            <person name="Rychlik I."/>
        </authorList>
    </citation>
    <scope>NUCLEOTIDE SEQUENCE [LARGE SCALE GENOMIC DNA]</scope>
    <source>
        <strain evidence="5 6">An425</strain>
    </source>
</reference>
<evidence type="ECO:0000256" key="4">
    <source>
        <dbReference type="SAM" id="MobiDB-lite"/>
    </source>
</evidence>
<dbReference type="EMBL" id="JACJLT010000199">
    <property type="protein sequence ID" value="MBM6876158.1"/>
    <property type="molecule type" value="Genomic_DNA"/>
</dbReference>
<dbReference type="InterPro" id="IPR000424">
    <property type="entry name" value="Primosome_PriB/ssb"/>
</dbReference>